<comment type="caution">
    <text evidence="2">The sequence shown here is derived from an EMBL/GenBank/DDBJ whole genome shotgun (WGS) entry which is preliminary data.</text>
</comment>
<proteinExistence type="predicted"/>
<feature type="coiled-coil region" evidence="1">
    <location>
        <begin position="129"/>
        <end position="187"/>
    </location>
</feature>
<dbReference type="PANTHER" id="PTHR47357">
    <property type="entry name" value="COP1-INTERACTIVE PROTEIN 1"/>
    <property type="match status" value="1"/>
</dbReference>
<dbReference type="EMBL" id="AYRZ02000006">
    <property type="protein sequence ID" value="PHT79313.1"/>
    <property type="molecule type" value="Genomic_DNA"/>
</dbReference>
<sequence length="245" mass="28613">MKLNEHEEAFGNQKLRVTEQLLSEKEEDHLKKEEKLLQHQRLLEETIATLSGVIAAYKETQAKIIPDCSDKVNDTLTQIDTFNMKFEEDTGHMESRIHEILNELKVALNLIKVTGEEKKQVKKEIDTPVQQLKDEKECASVLKEKVEQLENREENEVTRRGSLTETVNQLEEKIATLHKIIAEKDEKMGEYERKMNDKDKGMLDLSEENREAIRKLCIWIDYHQSHYDDLIEMISKARGRRQVAA</sequence>
<name>A0A2G2ZBD7_CAPAN</name>
<dbReference type="PANTHER" id="PTHR47357:SF1">
    <property type="entry name" value="SPINDLE POLE BODY COMPONENT 110"/>
    <property type="match status" value="1"/>
</dbReference>
<evidence type="ECO:0000313" key="2">
    <source>
        <dbReference type="EMBL" id="PHT79313.1"/>
    </source>
</evidence>
<protein>
    <submittedName>
        <fullName evidence="2">Uncharacterized protein</fullName>
    </submittedName>
</protein>
<dbReference type="Gramene" id="PHT79313">
    <property type="protein sequence ID" value="PHT79313"/>
    <property type="gene ID" value="T459_17365"/>
</dbReference>
<accession>A0A2G2ZBD7</accession>
<evidence type="ECO:0000256" key="1">
    <source>
        <dbReference type="SAM" id="Coils"/>
    </source>
</evidence>
<keyword evidence="3" id="KW-1185">Reference proteome</keyword>
<reference evidence="2 3" key="1">
    <citation type="journal article" date="2014" name="Nat. Genet.">
        <title>Genome sequence of the hot pepper provides insights into the evolution of pungency in Capsicum species.</title>
        <authorList>
            <person name="Kim S."/>
            <person name="Park M."/>
            <person name="Yeom S.I."/>
            <person name="Kim Y.M."/>
            <person name="Lee J.M."/>
            <person name="Lee H.A."/>
            <person name="Seo E."/>
            <person name="Choi J."/>
            <person name="Cheong K."/>
            <person name="Kim K.T."/>
            <person name="Jung K."/>
            <person name="Lee G.W."/>
            <person name="Oh S.K."/>
            <person name="Bae C."/>
            <person name="Kim S.B."/>
            <person name="Lee H.Y."/>
            <person name="Kim S.Y."/>
            <person name="Kim M.S."/>
            <person name="Kang B.C."/>
            <person name="Jo Y.D."/>
            <person name="Yang H.B."/>
            <person name="Jeong H.J."/>
            <person name="Kang W.H."/>
            <person name="Kwon J.K."/>
            <person name="Shin C."/>
            <person name="Lim J.Y."/>
            <person name="Park J.H."/>
            <person name="Huh J.H."/>
            <person name="Kim J.S."/>
            <person name="Kim B.D."/>
            <person name="Cohen O."/>
            <person name="Paran I."/>
            <person name="Suh M.C."/>
            <person name="Lee S.B."/>
            <person name="Kim Y.K."/>
            <person name="Shin Y."/>
            <person name="Noh S.J."/>
            <person name="Park J."/>
            <person name="Seo Y.S."/>
            <person name="Kwon S.Y."/>
            <person name="Kim H.A."/>
            <person name="Park J.M."/>
            <person name="Kim H.J."/>
            <person name="Choi S.B."/>
            <person name="Bosland P.W."/>
            <person name="Reeves G."/>
            <person name="Jo S.H."/>
            <person name="Lee B.W."/>
            <person name="Cho H.T."/>
            <person name="Choi H.S."/>
            <person name="Lee M.S."/>
            <person name="Yu Y."/>
            <person name="Do Choi Y."/>
            <person name="Park B.S."/>
            <person name="van Deynze A."/>
            <person name="Ashrafi H."/>
            <person name="Hill T."/>
            <person name="Kim W.T."/>
            <person name="Pai H.S."/>
            <person name="Ahn H.K."/>
            <person name="Yeam I."/>
            <person name="Giovannoni J.J."/>
            <person name="Rose J.K."/>
            <person name="Sorensen I."/>
            <person name="Lee S.J."/>
            <person name="Kim R.W."/>
            <person name="Choi I.Y."/>
            <person name="Choi B.S."/>
            <person name="Lim J.S."/>
            <person name="Lee Y.H."/>
            <person name="Choi D."/>
        </authorList>
    </citation>
    <scope>NUCLEOTIDE SEQUENCE [LARGE SCALE GENOMIC DNA]</scope>
    <source>
        <strain evidence="3">cv. CM334</strain>
    </source>
</reference>
<keyword evidence="1" id="KW-0175">Coiled coil</keyword>
<dbReference type="OMA" id="WIDHHSG"/>
<gene>
    <name evidence="2" type="ORF">T459_17365</name>
</gene>
<evidence type="ECO:0000313" key="3">
    <source>
        <dbReference type="Proteomes" id="UP000222542"/>
    </source>
</evidence>
<dbReference type="SMR" id="A0A2G2ZBD7"/>
<dbReference type="Proteomes" id="UP000222542">
    <property type="component" value="Unassembled WGS sequence"/>
</dbReference>
<organism evidence="2 3">
    <name type="scientific">Capsicum annuum</name>
    <name type="common">Capsicum pepper</name>
    <dbReference type="NCBI Taxonomy" id="4072"/>
    <lineage>
        <taxon>Eukaryota</taxon>
        <taxon>Viridiplantae</taxon>
        <taxon>Streptophyta</taxon>
        <taxon>Embryophyta</taxon>
        <taxon>Tracheophyta</taxon>
        <taxon>Spermatophyta</taxon>
        <taxon>Magnoliopsida</taxon>
        <taxon>eudicotyledons</taxon>
        <taxon>Gunneridae</taxon>
        <taxon>Pentapetalae</taxon>
        <taxon>asterids</taxon>
        <taxon>lamiids</taxon>
        <taxon>Solanales</taxon>
        <taxon>Solanaceae</taxon>
        <taxon>Solanoideae</taxon>
        <taxon>Capsiceae</taxon>
        <taxon>Capsicum</taxon>
    </lineage>
</organism>
<dbReference type="AlphaFoldDB" id="A0A2G2ZBD7"/>
<reference evidence="2 3" key="2">
    <citation type="journal article" date="2017" name="Genome Biol.">
        <title>New reference genome sequences of hot pepper reveal the massive evolution of plant disease-resistance genes by retroduplication.</title>
        <authorList>
            <person name="Kim S."/>
            <person name="Park J."/>
            <person name="Yeom S.I."/>
            <person name="Kim Y.M."/>
            <person name="Seo E."/>
            <person name="Kim K.T."/>
            <person name="Kim M.S."/>
            <person name="Lee J.M."/>
            <person name="Cheong K."/>
            <person name="Shin H.S."/>
            <person name="Kim S.B."/>
            <person name="Han K."/>
            <person name="Lee J."/>
            <person name="Park M."/>
            <person name="Lee H.A."/>
            <person name="Lee H.Y."/>
            <person name="Lee Y."/>
            <person name="Oh S."/>
            <person name="Lee J.H."/>
            <person name="Choi E."/>
            <person name="Choi E."/>
            <person name="Lee S.E."/>
            <person name="Jeon J."/>
            <person name="Kim H."/>
            <person name="Choi G."/>
            <person name="Song H."/>
            <person name="Lee J."/>
            <person name="Lee S.C."/>
            <person name="Kwon J.K."/>
            <person name="Lee H.Y."/>
            <person name="Koo N."/>
            <person name="Hong Y."/>
            <person name="Kim R.W."/>
            <person name="Kang W.H."/>
            <person name="Huh J.H."/>
            <person name="Kang B.C."/>
            <person name="Yang T.J."/>
            <person name="Lee Y.H."/>
            <person name="Bennetzen J.L."/>
            <person name="Choi D."/>
        </authorList>
    </citation>
    <scope>NUCLEOTIDE SEQUENCE [LARGE SCALE GENOMIC DNA]</scope>
    <source>
        <strain evidence="3">cv. CM334</strain>
    </source>
</reference>